<dbReference type="PANTHER" id="PTHR30461:SF2">
    <property type="entry name" value="SERINE RECOMBINASE PINE-RELATED"/>
    <property type="match status" value="1"/>
</dbReference>
<dbReference type="InterPro" id="IPR011109">
    <property type="entry name" value="DNA_bind_recombinase_dom"/>
</dbReference>
<keyword evidence="1" id="KW-0238">DNA-binding</keyword>
<dbReference type="Pfam" id="PF13340">
    <property type="entry name" value="DUF4096"/>
    <property type="match status" value="1"/>
</dbReference>
<evidence type="ECO:0000313" key="7">
    <source>
        <dbReference type="Proteomes" id="UP000265765"/>
    </source>
</evidence>
<dbReference type="Proteomes" id="UP000265765">
    <property type="component" value="Chromosome"/>
</dbReference>
<evidence type="ECO:0000259" key="5">
    <source>
        <dbReference type="PROSITE" id="PS51737"/>
    </source>
</evidence>
<feature type="domain" description="Recombinase" evidence="5">
    <location>
        <begin position="208"/>
        <end position="342"/>
    </location>
</feature>
<evidence type="ECO:0000256" key="3">
    <source>
        <dbReference type="SAM" id="MobiDB-lite"/>
    </source>
</evidence>
<evidence type="ECO:0000313" key="6">
    <source>
        <dbReference type="EMBL" id="AYC38152.1"/>
    </source>
</evidence>
<protein>
    <submittedName>
        <fullName evidence="6">Transposon Tn3 resolvase</fullName>
    </submittedName>
</protein>
<dbReference type="KEGG" id="sge:DWG14_02376"/>
<organism evidence="6 7">
    <name type="scientific">Streptomyces griseorubiginosus</name>
    <dbReference type="NCBI Taxonomy" id="67304"/>
    <lineage>
        <taxon>Bacteria</taxon>
        <taxon>Bacillati</taxon>
        <taxon>Actinomycetota</taxon>
        <taxon>Actinomycetes</taxon>
        <taxon>Kitasatosporales</taxon>
        <taxon>Streptomycetaceae</taxon>
        <taxon>Streptomyces</taxon>
    </lineage>
</organism>
<dbReference type="GO" id="GO:0003677">
    <property type="term" value="F:DNA binding"/>
    <property type="evidence" value="ECO:0007669"/>
    <property type="project" value="UniProtKB-KW"/>
</dbReference>
<dbReference type="PROSITE" id="PS51736">
    <property type="entry name" value="RECOMBINASES_3"/>
    <property type="match status" value="1"/>
</dbReference>
<dbReference type="InterPro" id="IPR038109">
    <property type="entry name" value="DNA_bind_recomb_sf"/>
</dbReference>
<feature type="region of interest" description="Disordered" evidence="3">
    <location>
        <begin position="24"/>
        <end position="48"/>
    </location>
</feature>
<sequence length="671" mass="74149">MWRGCGLRTFLLFMGDPSGAPTPWGLASLEGTDMQQGTAPHAEDTDRRSPALAVAAYMRVSTAEQKRRYGVPAQAEATRAFVKQRATWRLEGTWEDLGESGSTTSRPGLNELLAEIVEGRVDVVVVSSLDRLGRTEAAIWHCLWQIEDAGAAVECCDLDLGEPGLDKWLTIDRPARSVEADYSRIVTRTQSGRQLKAVDGGWPGGPAPYGYRISGKGAFGSTLEVDPTEAAVVRLLADLVIEGGSTLMDLAEELNRRGIPTRSGKPWTRANLHRRLKGAAFLGEAVFRRPDQQWGGHCTRLDDSGQPLYGESVVIPLPAILAADRIHAFQRALAELARPRRTPLGEYPLTGRVHGPCGRPYVGCFRSNDGVRTYRCSGWQQNVSCGCPYLRADYVEEQVARYVNVLLASMPLPDRPMMPLSSEVQTRLNLHVERVRSLERLVAQGAEELDGLRRQTLPSSVVAAAVRQLRADQGALVRVLAHARDWLEELDAQAGRDGRLSAVLGATAPDSQDLSPSEQRHLIESLGVRVDIADREFRYREGTKCLTMQWHEGTATPVPPDPTDTQWARIDEFLRSRYRPHHFRSPLDLRAALTGMLHRLRTGVLWRDLPERFGDPRKVRFRQRTWLADGVWAEIMKLLGEGGEGTPVLIHGAAPALSIRSAYGVDRAGIS</sequence>
<dbReference type="InterPro" id="IPR025827">
    <property type="entry name" value="Zn_ribbon_recom_dom"/>
</dbReference>
<dbReference type="SMART" id="SM00857">
    <property type="entry name" value="Resolvase"/>
    <property type="match status" value="1"/>
</dbReference>
<name>A0AAI8PMN0_9ACTN</name>
<dbReference type="Pfam" id="PF07508">
    <property type="entry name" value="Recombinase"/>
    <property type="match status" value="1"/>
</dbReference>
<evidence type="ECO:0000259" key="4">
    <source>
        <dbReference type="PROSITE" id="PS51736"/>
    </source>
</evidence>
<evidence type="ECO:0000256" key="2">
    <source>
        <dbReference type="ARBA" id="ARBA00023172"/>
    </source>
</evidence>
<evidence type="ECO:0000256" key="1">
    <source>
        <dbReference type="ARBA" id="ARBA00023125"/>
    </source>
</evidence>
<dbReference type="GO" id="GO:0000150">
    <property type="term" value="F:DNA strand exchange activity"/>
    <property type="evidence" value="ECO:0007669"/>
    <property type="project" value="InterPro"/>
</dbReference>
<gene>
    <name evidence="6" type="primary">tnpR</name>
    <name evidence="6" type="ORF">DWG14_02376</name>
</gene>
<keyword evidence="2" id="KW-0233">DNA recombination</keyword>
<dbReference type="InterPro" id="IPR050639">
    <property type="entry name" value="SSR_resolvase"/>
</dbReference>
<dbReference type="Gene3D" id="3.40.50.1390">
    <property type="entry name" value="Resolvase, N-terminal catalytic domain"/>
    <property type="match status" value="1"/>
</dbReference>
<dbReference type="InterPro" id="IPR006119">
    <property type="entry name" value="Resolv_N"/>
</dbReference>
<dbReference type="Pfam" id="PF00239">
    <property type="entry name" value="Resolvase"/>
    <property type="match status" value="1"/>
</dbReference>
<feature type="domain" description="Resolvase/invertase-type recombinase catalytic" evidence="4">
    <location>
        <begin position="53"/>
        <end position="200"/>
    </location>
</feature>
<dbReference type="PROSITE" id="PS51737">
    <property type="entry name" value="RECOMBINASE_DNA_BIND"/>
    <property type="match status" value="1"/>
</dbReference>
<dbReference type="Gene3D" id="3.90.1750.20">
    <property type="entry name" value="Putative Large Serine Recombinase, Chain B, Domain 2"/>
    <property type="match status" value="1"/>
</dbReference>
<dbReference type="Pfam" id="PF13408">
    <property type="entry name" value="Zn_ribbon_recom"/>
    <property type="match status" value="1"/>
</dbReference>
<dbReference type="CDD" id="cd00338">
    <property type="entry name" value="Ser_Recombinase"/>
    <property type="match status" value="1"/>
</dbReference>
<dbReference type="InterPro" id="IPR036162">
    <property type="entry name" value="Resolvase-like_N_sf"/>
</dbReference>
<reference evidence="6 7" key="1">
    <citation type="submission" date="2018-09" db="EMBL/GenBank/DDBJ databases">
        <title>Production of Trimethoprim by Streptomyces sp. 3E-1.</title>
        <authorList>
            <person name="Kang H.J."/>
            <person name="Kim S.B."/>
        </authorList>
    </citation>
    <scope>NUCLEOTIDE SEQUENCE [LARGE SCALE GENOMIC DNA]</scope>
    <source>
        <strain evidence="6 7">3E-1</strain>
    </source>
</reference>
<proteinExistence type="predicted"/>
<dbReference type="SUPFAM" id="SSF53041">
    <property type="entry name" value="Resolvase-like"/>
    <property type="match status" value="1"/>
</dbReference>
<accession>A0AAI8PMN0</accession>
<dbReference type="PANTHER" id="PTHR30461">
    <property type="entry name" value="DNA-INVERTASE FROM LAMBDOID PROPHAGE"/>
    <property type="match status" value="1"/>
</dbReference>
<dbReference type="AlphaFoldDB" id="A0AAI8PMN0"/>
<dbReference type="InterPro" id="IPR025161">
    <property type="entry name" value="IS402-like_dom"/>
</dbReference>
<dbReference type="EMBL" id="CP032427">
    <property type="protein sequence ID" value="AYC38152.1"/>
    <property type="molecule type" value="Genomic_DNA"/>
</dbReference>